<gene>
    <name evidence="10" type="primary">arnT</name>
    <name evidence="10" type="ORF">TRIHO_26950</name>
</gene>
<keyword evidence="11" id="KW-1185">Reference proteome</keyword>
<feature type="transmembrane region" description="Helical" evidence="8">
    <location>
        <begin position="154"/>
        <end position="171"/>
    </location>
</feature>
<dbReference type="RefSeq" id="WP_068244571.1">
    <property type="nucleotide sequence ID" value="NZ_LPUY01000075.1"/>
</dbReference>
<evidence type="ECO:0000256" key="8">
    <source>
        <dbReference type="SAM" id="Phobius"/>
    </source>
</evidence>
<evidence type="ECO:0000256" key="5">
    <source>
        <dbReference type="ARBA" id="ARBA00022692"/>
    </source>
</evidence>
<evidence type="ECO:0000256" key="3">
    <source>
        <dbReference type="ARBA" id="ARBA00022676"/>
    </source>
</evidence>
<dbReference type="Proteomes" id="UP000068382">
    <property type="component" value="Unassembled WGS sequence"/>
</dbReference>
<dbReference type="GO" id="GO:0009103">
    <property type="term" value="P:lipopolysaccharide biosynthetic process"/>
    <property type="evidence" value="ECO:0007669"/>
    <property type="project" value="TreeGrafter"/>
</dbReference>
<dbReference type="InterPro" id="IPR038731">
    <property type="entry name" value="RgtA/B/C-like"/>
</dbReference>
<dbReference type="InterPro" id="IPR050297">
    <property type="entry name" value="LipidA_mod_glycosyltrf_83"/>
</dbReference>
<feature type="transmembrane region" description="Helical" evidence="8">
    <location>
        <begin position="18"/>
        <end position="39"/>
    </location>
</feature>
<feature type="domain" description="Glycosyltransferase RgtA/B/C/D-like" evidence="9">
    <location>
        <begin position="74"/>
        <end position="240"/>
    </location>
</feature>
<dbReference type="GO" id="GO:0005886">
    <property type="term" value="C:plasma membrane"/>
    <property type="evidence" value="ECO:0007669"/>
    <property type="project" value="UniProtKB-SubCell"/>
</dbReference>
<feature type="transmembrane region" description="Helical" evidence="8">
    <location>
        <begin position="308"/>
        <end position="327"/>
    </location>
</feature>
<evidence type="ECO:0000313" key="11">
    <source>
        <dbReference type="Proteomes" id="UP000068382"/>
    </source>
</evidence>
<feature type="transmembrane region" description="Helical" evidence="8">
    <location>
        <begin position="127"/>
        <end position="147"/>
    </location>
</feature>
<keyword evidence="7 8" id="KW-0472">Membrane</keyword>
<evidence type="ECO:0000313" key="10">
    <source>
        <dbReference type="EMBL" id="KUP92391.1"/>
    </source>
</evidence>
<dbReference type="PATRIC" id="fig|1768241.3.peg.2820"/>
<comment type="caution">
    <text evidence="10">The sequence shown here is derived from an EMBL/GenBank/DDBJ whole genome shotgun (WGS) entry which is preliminary data.</text>
</comment>
<evidence type="ECO:0000256" key="7">
    <source>
        <dbReference type="ARBA" id="ARBA00023136"/>
    </source>
</evidence>
<organism evidence="10 11">
    <name type="scientific">Tritonibacter horizontis</name>
    <dbReference type="NCBI Taxonomy" id="1768241"/>
    <lineage>
        <taxon>Bacteria</taxon>
        <taxon>Pseudomonadati</taxon>
        <taxon>Pseudomonadota</taxon>
        <taxon>Alphaproteobacteria</taxon>
        <taxon>Rhodobacterales</taxon>
        <taxon>Paracoccaceae</taxon>
        <taxon>Tritonibacter</taxon>
    </lineage>
</organism>
<dbReference type="Pfam" id="PF13231">
    <property type="entry name" value="PMT_2"/>
    <property type="match status" value="1"/>
</dbReference>
<dbReference type="EMBL" id="LPUY01000075">
    <property type="protein sequence ID" value="KUP92391.1"/>
    <property type="molecule type" value="Genomic_DNA"/>
</dbReference>
<evidence type="ECO:0000256" key="2">
    <source>
        <dbReference type="ARBA" id="ARBA00022475"/>
    </source>
</evidence>
<protein>
    <submittedName>
        <fullName evidence="10">Undecaprenyl phosphate-alpha-4-amino-4-deoxy-L-arabinose arabinosyl transferase</fullName>
        <ecNumber evidence="10">2.4.2.43</ecNumber>
    </submittedName>
</protein>
<keyword evidence="2" id="KW-1003">Cell membrane</keyword>
<dbReference type="PANTHER" id="PTHR33908">
    <property type="entry name" value="MANNOSYLTRANSFERASE YKCB-RELATED"/>
    <property type="match status" value="1"/>
</dbReference>
<dbReference type="AlphaFoldDB" id="A0A132BVH9"/>
<feature type="transmembrane region" description="Helical" evidence="8">
    <location>
        <begin position="419"/>
        <end position="440"/>
    </location>
</feature>
<reference evidence="10 11" key="1">
    <citation type="submission" date="2015-12" db="EMBL/GenBank/DDBJ databases">
        <title>Genome sequence of the marine Rhodobacteraceae strain O3.65, Candidatus Tritonibacter horizontis.</title>
        <authorList>
            <person name="Poehlein A."/>
            <person name="Giebel H.A."/>
            <person name="Voget S."/>
            <person name="Brinkhoff T."/>
        </authorList>
    </citation>
    <scope>NUCLEOTIDE SEQUENCE [LARGE SCALE GENOMIC DNA]</scope>
    <source>
        <strain evidence="10 11">O3.65</strain>
    </source>
</reference>
<proteinExistence type="predicted"/>
<feature type="transmembrane region" description="Helical" evidence="8">
    <location>
        <begin position="394"/>
        <end position="412"/>
    </location>
</feature>
<dbReference type="EC" id="2.4.2.43" evidence="10"/>
<feature type="transmembrane region" description="Helical" evidence="8">
    <location>
        <begin position="278"/>
        <end position="301"/>
    </location>
</feature>
<name>A0A132BVH9_9RHOB</name>
<feature type="transmembrane region" description="Helical" evidence="8">
    <location>
        <begin position="183"/>
        <end position="210"/>
    </location>
</feature>
<comment type="subcellular location">
    <subcellularLocation>
        <location evidence="1">Cell membrane</location>
        <topology evidence="1">Multi-pass membrane protein</topology>
    </subcellularLocation>
</comment>
<feature type="transmembrane region" description="Helical" evidence="8">
    <location>
        <begin position="100"/>
        <end position="121"/>
    </location>
</feature>
<keyword evidence="5 8" id="KW-0812">Transmembrane</keyword>
<dbReference type="PANTHER" id="PTHR33908:SF3">
    <property type="entry name" value="UNDECAPRENYL PHOSPHATE-ALPHA-4-AMINO-4-DEOXY-L-ARABINOSE ARABINOSYL TRANSFERASE"/>
    <property type="match status" value="1"/>
</dbReference>
<feature type="transmembrane region" description="Helical" evidence="8">
    <location>
        <begin position="362"/>
        <end position="382"/>
    </location>
</feature>
<evidence type="ECO:0000256" key="4">
    <source>
        <dbReference type="ARBA" id="ARBA00022679"/>
    </source>
</evidence>
<evidence type="ECO:0000259" key="9">
    <source>
        <dbReference type="Pfam" id="PF13231"/>
    </source>
</evidence>
<feature type="transmembrane region" description="Helical" evidence="8">
    <location>
        <begin position="230"/>
        <end position="258"/>
    </location>
</feature>
<dbReference type="GO" id="GO:0103015">
    <property type="term" value="F:4-amino-4-deoxy-L-arabinose transferase activity"/>
    <property type="evidence" value="ECO:0007669"/>
    <property type="project" value="UniProtKB-EC"/>
</dbReference>
<dbReference type="GO" id="GO:0010041">
    <property type="term" value="P:response to iron(III) ion"/>
    <property type="evidence" value="ECO:0007669"/>
    <property type="project" value="TreeGrafter"/>
</dbReference>
<dbReference type="OrthoDB" id="9810951at2"/>
<keyword evidence="4 10" id="KW-0808">Transferase</keyword>
<keyword evidence="3 10" id="KW-0328">Glycosyltransferase</keyword>
<evidence type="ECO:0000256" key="6">
    <source>
        <dbReference type="ARBA" id="ARBA00022989"/>
    </source>
</evidence>
<keyword evidence="6 8" id="KW-1133">Transmembrane helix</keyword>
<evidence type="ECO:0000256" key="1">
    <source>
        <dbReference type="ARBA" id="ARBA00004651"/>
    </source>
</evidence>
<feature type="transmembrane region" description="Helical" evidence="8">
    <location>
        <begin position="333"/>
        <end position="350"/>
    </location>
</feature>
<sequence>MMQQVDTALLRFANRGTLLPQLVLVVFTLLMILPGFFVLPPVDRDESRFSQASRQMVESGDLIDIRLGEDARYKKPVGLYWLQTAAQTLIGAEAHLNDIWAYRLPSALAAVVSVLLTYLVALQLMGAQAAFLAAALLASSFVFGAEARLAKTDATLLATILICQWSLARLWSDGRLSRGAALLFWGALAASILVKGPLGPMVIGSTIALLALHRRGLLWLAPLRFRQGGILLLVLVLPWFIAISLRSGGAFWTASLGADLLAKVGEGQESHGAPPGSYLLAVWLTFWPAAILLPFAGLYALRNWKSPEVVFCLAWIIPTWLIFELAATKLLHYVLPTYPALALLAAAGWLSRPAQLRPGLGFRIFLAVILALALVFPVASAWLSQSLGGGLSLWWAGGLCLCLMGIALGWWSFGRGARLLPACACGVLSLGLSVSLYAHLARTPQLWPSVAMARLVSETELCTRPLLISIGYEEASLMLLNAQPVVFGLAPDDAVRRLQGHDCGIAFVTAPQLAAFQRAAADAGLSLQRGDPISGFSIGGAEQVELSVFLRN</sequence>
<accession>A0A132BVH9</accession>